<dbReference type="EMBL" id="JAIWYP010000001">
    <property type="protein sequence ID" value="KAH3886697.1"/>
    <property type="molecule type" value="Genomic_DNA"/>
</dbReference>
<evidence type="ECO:0000313" key="2">
    <source>
        <dbReference type="Proteomes" id="UP000828390"/>
    </source>
</evidence>
<gene>
    <name evidence="1" type="ORF">DPMN_010710</name>
</gene>
<reference evidence="1" key="1">
    <citation type="journal article" date="2019" name="bioRxiv">
        <title>The Genome of the Zebra Mussel, Dreissena polymorpha: A Resource for Invasive Species Research.</title>
        <authorList>
            <person name="McCartney M.A."/>
            <person name="Auch B."/>
            <person name="Kono T."/>
            <person name="Mallez S."/>
            <person name="Zhang Y."/>
            <person name="Obille A."/>
            <person name="Becker A."/>
            <person name="Abrahante J.E."/>
            <person name="Garbe J."/>
            <person name="Badalamenti J.P."/>
            <person name="Herman A."/>
            <person name="Mangelson H."/>
            <person name="Liachko I."/>
            <person name="Sullivan S."/>
            <person name="Sone E.D."/>
            <person name="Koren S."/>
            <person name="Silverstein K.A.T."/>
            <person name="Beckman K.B."/>
            <person name="Gohl D.M."/>
        </authorList>
    </citation>
    <scope>NUCLEOTIDE SEQUENCE</scope>
    <source>
        <strain evidence="1">Duluth1</strain>
        <tissue evidence="1">Whole animal</tissue>
    </source>
</reference>
<protein>
    <submittedName>
        <fullName evidence="1">Uncharacterized protein</fullName>
    </submittedName>
</protein>
<keyword evidence="2" id="KW-1185">Reference proteome</keyword>
<sequence length="156" mass="18214">MFVRHVQCRWLTLVPSLQRILCEWEAVNKYLIVDLSKLAIENRTESILKTKSRYLRICNLLRVKETYAEIQFLTNAEPLFESFLVLFQNQEPLIHVFYSEAATLLKAIMSRFVKFDVVKNCKNNLLLDIDVKNKDHCLDVETLEVGGHTRKTLSSP</sequence>
<dbReference type="Proteomes" id="UP000828390">
    <property type="component" value="Unassembled WGS sequence"/>
</dbReference>
<comment type="caution">
    <text evidence="1">The sequence shown here is derived from an EMBL/GenBank/DDBJ whole genome shotgun (WGS) entry which is preliminary data.</text>
</comment>
<organism evidence="1 2">
    <name type="scientific">Dreissena polymorpha</name>
    <name type="common">Zebra mussel</name>
    <name type="synonym">Mytilus polymorpha</name>
    <dbReference type="NCBI Taxonomy" id="45954"/>
    <lineage>
        <taxon>Eukaryota</taxon>
        <taxon>Metazoa</taxon>
        <taxon>Spiralia</taxon>
        <taxon>Lophotrochozoa</taxon>
        <taxon>Mollusca</taxon>
        <taxon>Bivalvia</taxon>
        <taxon>Autobranchia</taxon>
        <taxon>Heteroconchia</taxon>
        <taxon>Euheterodonta</taxon>
        <taxon>Imparidentia</taxon>
        <taxon>Neoheterodontei</taxon>
        <taxon>Myida</taxon>
        <taxon>Dreissenoidea</taxon>
        <taxon>Dreissenidae</taxon>
        <taxon>Dreissena</taxon>
    </lineage>
</organism>
<evidence type="ECO:0000313" key="1">
    <source>
        <dbReference type="EMBL" id="KAH3886697.1"/>
    </source>
</evidence>
<name>A0A9D4S1S1_DREPO</name>
<accession>A0A9D4S1S1</accession>
<dbReference type="AlphaFoldDB" id="A0A9D4S1S1"/>
<proteinExistence type="predicted"/>
<reference evidence="1" key="2">
    <citation type="submission" date="2020-11" db="EMBL/GenBank/DDBJ databases">
        <authorList>
            <person name="McCartney M.A."/>
            <person name="Auch B."/>
            <person name="Kono T."/>
            <person name="Mallez S."/>
            <person name="Becker A."/>
            <person name="Gohl D.M."/>
            <person name="Silverstein K.A.T."/>
            <person name="Koren S."/>
            <person name="Bechman K.B."/>
            <person name="Herman A."/>
            <person name="Abrahante J.E."/>
            <person name="Garbe J."/>
        </authorList>
    </citation>
    <scope>NUCLEOTIDE SEQUENCE</scope>
    <source>
        <strain evidence="1">Duluth1</strain>
        <tissue evidence="1">Whole animal</tissue>
    </source>
</reference>